<feature type="domain" description="Nudix hydrolase" evidence="7">
    <location>
        <begin position="134"/>
        <end position="335"/>
    </location>
</feature>
<dbReference type="GO" id="GO:0016818">
    <property type="term" value="F:hydrolase activity, acting on acid anhydrides, in phosphorus-containing anhydrides"/>
    <property type="evidence" value="ECO:0007669"/>
    <property type="project" value="InterPro"/>
</dbReference>
<dbReference type="OrthoDB" id="1695362at2759"/>
<dbReference type="HOGENOM" id="CLU_018689_2_0_1"/>
<evidence type="ECO:0000259" key="7">
    <source>
        <dbReference type="PROSITE" id="PS51462"/>
    </source>
</evidence>
<proteinExistence type="predicted"/>
<keyword evidence="4" id="KW-0378">Hydrolase</keyword>
<comment type="cofactor">
    <cofactor evidence="1">
        <name>Mn(2+)</name>
        <dbReference type="ChEBI" id="CHEBI:29035"/>
    </cofactor>
</comment>
<dbReference type="STRING" id="212818.A0A0D2AAB3"/>
<dbReference type="VEuPathDB" id="FungiDB:PV10_03470"/>
<evidence type="ECO:0000256" key="1">
    <source>
        <dbReference type="ARBA" id="ARBA00001936"/>
    </source>
</evidence>
<reference evidence="8 9" key="1">
    <citation type="submission" date="2015-01" db="EMBL/GenBank/DDBJ databases">
        <title>The Genome Sequence of Exophiala mesophila CBS40295.</title>
        <authorList>
            <consortium name="The Broad Institute Genomics Platform"/>
            <person name="Cuomo C."/>
            <person name="de Hoog S."/>
            <person name="Gorbushina A."/>
            <person name="Stielow B."/>
            <person name="Teixiera M."/>
            <person name="Abouelleil A."/>
            <person name="Chapman S.B."/>
            <person name="Priest M."/>
            <person name="Young S.K."/>
            <person name="Wortman J."/>
            <person name="Nusbaum C."/>
            <person name="Birren B."/>
        </authorList>
    </citation>
    <scope>NUCLEOTIDE SEQUENCE [LARGE SCALE GENOMIC DNA]</scope>
    <source>
        <strain evidence="8 9">CBS 40295</strain>
    </source>
</reference>
<sequence length="465" mass="51522">MHISAHTNRSLLYFSHNHIYNSSVRDLGHCLLRSLERPPPPHLLHTSPTCNRASRLVHLQGRQFYTTNVGAHTSFRSTSINGYASPLAYRHPCPRHYSQSVLPLSGRTTTNIMAAKPKAKFEIRGYGSQKDPAPASPSASVIVVSPSNEILLLHRVQTSSAFPSAHVFPGGNLEGSDGPLPSDPTDPARHIDSAAYRTGAIRELFEETGILLARQSPTTASLLSVSREQRRSGREAVHSGKIPFAQWLKSIGGDAAVLDTDRLIPFTHWVTPPNVPKRFTTQMYLYFVDVAESGNPSTRATGDKIETMAPEWRRASAWLERARSGEIILFPPQFLLLYLISEVLDRGFVDGAVESDSVVVSKRDELRKVIEQGGTGGGKKGGQWPAWRDKFISPIGLQFGRDDKRQLLGLDKPGPELKDSQLRGEWEHVVLVKFAKEGPRQVEVGLRDQILSEARAKENDERSKL</sequence>
<dbReference type="GO" id="GO:0046872">
    <property type="term" value="F:metal ion binding"/>
    <property type="evidence" value="ECO:0007669"/>
    <property type="project" value="UniProtKB-KW"/>
</dbReference>
<dbReference type="AlphaFoldDB" id="A0A0D2AAB3"/>
<evidence type="ECO:0000256" key="4">
    <source>
        <dbReference type="ARBA" id="ARBA00022801"/>
    </source>
</evidence>
<name>A0A0D2AAB3_EXOME</name>
<evidence type="ECO:0000313" key="8">
    <source>
        <dbReference type="EMBL" id="KIV95868.1"/>
    </source>
</evidence>
<dbReference type="Proteomes" id="UP000054302">
    <property type="component" value="Unassembled WGS sequence"/>
</dbReference>
<dbReference type="EMBL" id="KN847521">
    <property type="protein sequence ID" value="KIV95868.1"/>
    <property type="molecule type" value="Genomic_DNA"/>
</dbReference>
<protein>
    <recommendedName>
        <fullName evidence="7">Nudix hydrolase domain-containing protein</fullName>
    </recommendedName>
</protein>
<dbReference type="InterPro" id="IPR000086">
    <property type="entry name" value="NUDIX_hydrolase_dom"/>
</dbReference>
<dbReference type="PANTHER" id="PTHR12318">
    <property type="entry name" value="TESTOSTERONE-REGULATED PROTEIN RP2"/>
    <property type="match status" value="1"/>
</dbReference>
<keyword evidence="6" id="KW-0464">Manganese</keyword>
<dbReference type="InterPro" id="IPR015797">
    <property type="entry name" value="NUDIX_hydrolase-like_dom_sf"/>
</dbReference>
<keyword evidence="5" id="KW-0460">Magnesium</keyword>
<dbReference type="CDD" id="cd18870">
    <property type="entry name" value="NUDIX_AcylCoAdiphos_Nudt19"/>
    <property type="match status" value="1"/>
</dbReference>
<evidence type="ECO:0000256" key="3">
    <source>
        <dbReference type="ARBA" id="ARBA00022723"/>
    </source>
</evidence>
<dbReference type="PANTHER" id="PTHR12318:SF0">
    <property type="entry name" value="ACYL-COENZYME A DIPHOSPHATASE NUDT19"/>
    <property type="match status" value="1"/>
</dbReference>
<organism evidence="8 9">
    <name type="scientific">Exophiala mesophila</name>
    <name type="common">Black yeast-like fungus</name>
    <dbReference type="NCBI Taxonomy" id="212818"/>
    <lineage>
        <taxon>Eukaryota</taxon>
        <taxon>Fungi</taxon>
        <taxon>Dikarya</taxon>
        <taxon>Ascomycota</taxon>
        <taxon>Pezizomycotina</taxon>
        <taxon>Eurotiomycetes</taxon>
        <taxon>Chaetothyriomycetidae</taxon>
        <taxon>Chaetothyriales</taxon>
        <taxon>Herpotrichiellaceae</taxon>
        <taxon>Exophiala</taxon>
    </lineage>
</organism>
<evidence type="ECO:0000313" key="9">
    <source>
        <dbReference type="Proteomes" id="UP000054302"/>
    </source>
</evidence>
<evidence type="ECO:0000256" key="2">
    <source>
        <dbReference type="ARBA" id="ARBA00001946"/>
    </source>
</evidence>
<dbReference type="GeneID" id="27321315"/>
<dbReference type="InterPro" id="IPR039121">
    <property type="entry name" value="NUDT19"/>
</dbReference>
<dbReference type="SUPFAM" id="SSF55811">
    <property type="entry name" value="Nudix"/>
    <property type="match status" value="1"/>
</dbReference>
<gene>
    <name evidence="8" type="ORF">PV10_03470</name>
</gene>
<keyword evidence="3" id="KW-0479">Metal-binding</keyword>
<evidence type="ECO:0000256" key="5">
    <source>
        <dbReference type="ARBA" id="ARBA00022842"/>
    </source>
</evidence>
<evidence type="ECO:0000256" key="6">
    <source>
        <dbReference type="ARBA" id="ARBA00023211"/>
    </source>
</evidence>
<dbReference type="PROSITE" id="PS51462">
    <property type="entry name" value="NUDIX"/>
    <property type="match status" value="1"/>
</dbReference>
<keyword evidence="9" id="KW-1185">Reference proteome</keyword>
<dbReference type="RefSeq" id="XP_016227442.1">
    <property type="nucleotide sequence ID" value="XM_016367924.1"/>
</dbReference>
<accession>A0A0D2AAB3</accession>
<dbReference type="OMA" id="IIMFPPQ"/>
<dbReference type="Gene3D" id="3.90.79.10">
    <property type="entry name" value="Nucleoside Triphosphate Pyrophosphohydrolase"/>
    <property type="match status" value="1"/>
</dbReference>
<dbReference type="GO" id="GO:0005739">
    <property type="term" value="C:mitochondrion"/>
    <property type="evidence" value="ECO:0007669"/>
    <property type="project" value="TreeGrafter"/>
</dbReference>
<comment type="cofactor">
    <cofactor evidence="2">
        <name>Mg(2+)</name>
        <dbReference type="ChEBI" id="CHEBI:18420"/>
    </cofactor>
</comment>